<dbReference type="Pfam" id="PF23559">
    <property type="entry name" value="WHD_DRP"/>
    <property type="match status" value="1"/>
</dbReference>
<proteinExistence type="predicted"/>
<keyword evidence="7" id="KW-1185">Reference proteome</keyword>
<keyword evidence="2" id="KW-0611">Plant defense</keyword>
<evidence type="ECO:0000313" key="7">
    <source>
        <dbReference type="Proteomes" id="UP000583929"/>
    </source>
</evidence>
<dbReference type="PRINTS" id="PR00364">
    <property type="entry name" value="DISEASERSIST"/>
</dbReference>
<dbReference type="Pfam" id="PF00931">
    <property type="entry name" value="NB-ARC"/>
    <property type="match status" value="1"/>
</dbReference>
<evidence type="ECO:0000259" key="3">
    <source>
        <dbReference type="Pfam" id="PF00931"/>
    </source>
</evidence>
<dbReference type="GO" id="GO:0043531">
    <property type="term" value="F:ADP binding"/>
    <property type="evidence" value="ECO:0007669"/>
    <property type="project" value="InterPro"/>
</dbReference>
<dbReference type="FunFam" id="1.10.10.10:FF:000322">
    <property type="entry name" value="Probable disease resistance protein At1g63360"/>
    <property type="match status" value="1"/>
</dbReference>
<evidence type="ECO:0000256" key="1">
    <source>
        <dbReference type="ARBA" id="ARBA00022737"/>
    </source>
</evidence>
<dbReference type="InterPro" id="IPR058922">
    <property type="entry name" value="WHD_DRP"/>
</dbReference>
<dbReference type="PANTHER" id="PTHR23155:SF1185">
    <property type="entry name" value="DISEASE RESISTANCE RPP8-LIKE PROTEIN 3-RELATED"/>
    <property type="match status" value="1"/>
</dbReference>
<dbReference type="PANTHER" id="PTHR23155">
    <property type="entry name" value="DISEASE RESISTANCE PROTEIN RP"/>
    <property type="match status" value="1"/>
</dbReference>
<dbReference type="Gene3D" id="3.80.10.10">
    <property type="entry name" value="Ribonuclease Inhibitor"/>
    <property type="match status" value="1"/>
</dbReference>
<sequence>MKSDVELAKELHDFQIKWKCLVVLDDIWTTTTWDLLKDAFPTTQGDTLHSKILLTTRKRNVALHVDQHGFLHKPQFLNDKESLELFQKKYFPTRTDLPSNLAKVMLEKCGGLPLAIIVLAGLLSKIHTIYEWELMKTSVLKCMDQDEQHDDDSEYRSVLWVLGLSYTELPPQLKPCFLYLARYPEDATIRVRELCLVLMAEGFISPKRNSAKTTEEVAYDWLCELVERSMIQVKEMSSIGRIKSFCIHDLMRHVCITKAQDEMFLHFIDLRNKEVEENIETTKARRVSIYDDNVVDRNARFPGMVQNMNDSLRYFSVEGPSMEFGEGVFGHVCNHFLMLRVLIIDDMNGTLELPEEIGNLIHLRLFSVPLRKIKEIPSCFGNFRCLQTLRVLASNSILPESMWKLEQLRHLYFSLASNVPIGKFLRSTKSRNIQTLVGICAKDLVQSDFQYLNNLKKLKIYVDPSSVTLFNTPQTLTFTCLLSLQVNNYFDTIDVVPLILSCPRIYKLTLNSGIERLPEINQFSRNLMKLKLSKLNLKNDPMPTLEKLPELRVLVISNHSFVGNEMVCSRGGFHRLESLEFIGLIDLREWKVEENALPRLGYLRIRECRGLRSVPDGLRNIVTLKEIKISYMPKKFKERMEEGGDDFDKVKHVPSRKVEESALPTLGSLCIMWCRGLRRVPDGVRNIVTLNEMVISNMPKTFKERMEEGGEDFYKVKHVASRL</sequence>
<evidence type="ECO:0000313" key="6">
    <source>
        <dbReference type="EMBL" id="KAF4374922.1"/>
    </source>
</evidence>
<reference evidence="6 7" key="1">
    <citation type="journal article" date="2020" name="bioRxiv">
        <title>Sequence and annotation of 42 cannabis genomes reveals extensive copy number variation in cannabinoid synthesis and pathogen resistance genes.</title>
        <authorList>
            <person name="Mckernan K.J."/>
            <person name="Helbert Y."/>
            <person name="Kane L.T."/>
            <person name="Ebling H."/>
            <person name="Zhang L."/>
            <person name="Liu B."/>
            <person name="Eaton Z."/>
            <person name="Mclaughlin S."/>
            <person name="Kingan S."/>
            <person name="Baybayan P."/>
            <person name="Concepcion G."/>
            <person name="Jordan M."/>
            <person name="Riva A."/>
            <person name="Barbazuk W."/>
            <person name="Harkins T."/>
        </authorList>
    </citation>
    <scope>NUCLEOTIDE SEQUENCE [LARGE SCALE GENOMIC DNA]</scope>
    <source>
        <strain evidence="7">cv. Jamaican Lion 4</strain>
        <tissue evidence="6">Leaf</tissue>
    </source>
</reference>
<dbReference type="InterPro" id="IPR042197">
    <property type="entry name" value="Apaf_helical"/>
</dbReference>
<dbReference type="InterPro" id="IPR044974">
    <property type="entry name" value="Disease_R_plants"/>
</dbReference>
<comment type="caution">
    <text evidence="6">The sequence shown here is derived from an EMBL/GenBank/DDBJ whole genome shotgun (WGS) entry which is preliminary data.</text>
</comment>
<dbReference type="AlphaFoldDB" id="A0A7J6FWB2"/>
<organism evidence="6 7">
    <name type="scientific">Cannabis sativa</name>
    <name type="common">Hemp</name>
    <name type="synonym">Marijuana</name>
    <dbReference type="NCBI Taxonomy" id="3483"/>
    <lineage>
        <taxon>Eukaryota</taxon>
        <taxon>Viridiplantae</taxon>
        <taxon>Streptophyta</taxon>
        <taxon>Embryophyta</taxon>
        <taxon>Tracheophyta</taxon>
        <taxon>Spermatophyta</taxon>
        <taxon>Magnoliopsida</taxon>
        <taxon>eudicotyledons</taxon>
        <taxon>Gunneridae</taxon>
        <taxon>Pentapetalae</taxon>
        <taxon>rosids</taxon>
        <taxon>fabids</taxon>
        <taxon>Rosales</taxon>
        <taxon>Cannabaceae</taxon>
        <taxon>Cannabis</taxon>
    </lineage>
</organism>
<evidence type="ECO:0000256" key="2">
    <source>
        <dbReference type="ARBA" id="ARBA00022821"/>
    </source>
</evidence>
<dbReference type="InterPro" id="IPR002182">
    <property type="entry name" value="NB-ARC"/>
</dbReference>
<feature type="domain" description="Disease resistance protein winged helix" evidence="4">
    <location>
        <begin position="183"/>
        <end position="252"/>
    </location>
</feature>
<evidence type="ECO:0000259" key="4">
    <source>
        <dbReference type="Pfam" id="PF23559"/>
    </source>
</evidence>
<dbReference type="Gene3D" id="1.10.8.430">
    <property type="entry name" value="Helical domain of apoptotic protease-activating factors"/>
    <property type="match status" value="1"/>
</dbReference>
<feature type="domain" description="Disease resistance R13L4/SHOC-2-like LRR" evidence="5">
    <location>
        <begin position="334"/>
        <end position="636"/>
    </location>
</feature>
<dbReference type="Gene3D" id="3.40.50.300">
    <property type="entry name" value="P-loop containing nucleotide triphosphate hydrolases"/>
    <property type="match status" value="1"/>
</dbReference>
<dbReference type="InterPro" id="IPR032675">
    <property type="entry name" value="LRR_dom_sf"/>
</dbReference>
<name>A0A7J6FWB2_CANSA</name>
<dbReference type="SUPFAM" id="SSF52058">
    <property type="entry name" value="L domain-like"/>
    <property type="match status" value="1"/>
</dbReference>
<evidence type="ECO:0000259" key="5">
    <source>
        <dbReference type="Pfam" id="PF23598"/>
    </source>
</evidence>
<dbReference type="Gene3D" id="1.10.10.10">
    <property type="entry name" value="Winged helix-like DNA-binding domain superfamily/Winged helix DNA-binding domain"/>
    <property type="match status" value="1"/>
</dbReference>
<dbReference type="InterPro" id="IPR027417">
    <property type="entry name" value="P-loop_NTPase"/>
</dbReference>
<keyword evidence="1" id="KW-0677">Repeat</keyword>
<dbReference type="EMBL" id="JAATIQ010000165">
    <property type="protein sequence ID" value="KAF4374922.1"/>
    <property type="molecule type" value="Genomic_DNA"/>
</dbReference>
<dbReference type="InterPro" id="IPR055414">
    <property type="entry name" value="LRR_R13L4/SHOC2-like"/>
</dbReference>
<protein>
    <recommendedName>
        <fullName evidence="8">NB-ARC domain-containing protein</fullName>
    </recommendedName>
</protein>
<accession>A0A7J6FWB2</accession>
<dbReference type="SUPFAM" id="SSF52540">
    <property type="entry name" value="P-loop containing nucleoside triphosphate hydrolases"/>
    <property type="match status" value="1"/>
</dbReference>
<evidence type="ECO:0008006" key="8">
    <source>
        <dbReference type="Google" id="ProtNLM"/>
    </source>
</evidence>
<gene>
    <name evidence="6" type="ORF">G4B88_004673</name>
</gene>
<dbReference type="InterPro" id="IPR036388">
    <property type="entry name" value="WH-like_DNA-bd_sf"/>
</dbReference>
<dbReference type="Proteomes" id="UP000583929">
    <property type="component" value="Unassembled WGS sequence"/>
</dbReference>
<dbReference type="Pfam" id="PF23598">
    <property type="entry name" value="LRR_14"/>
    <property type="match status" value="1"/>
</dbReference>
<feature type="domain" description="NB-ARC" evidence="3">
    <location>
        <begin position="2"/>
        <end position="94"/>
    </location>
</feature>
<dbReference type="GO" id="GO:0098542">
    <property type="term" value="P:defense response to other organism"/>
    <property type="evidence" value="ECO:0007669"/>
    <property type="project" value="TreeGrafter"/>
</dbReference>